<keyword evidence="3" id="KW-1185">Reference proteome</keyword>
<protein>
    <recommendedName>
        <fullName evidence="1">NSUN5/RCM1 N-terminal domain-containing protein</fullName>
    </recommendedName>
</protein>
<comment type="caution">
    <text evidence="2">The sequence shown here is derived from an EMBL/GenBank/DDBJ whole genome shotgun (WGS) entry which is preliminary data.</text>
</comment>
<proteinExistence type="predicted"/>
<evidence type="ECO:0000313" key="3">
    <source>
        <dbReference type="Proteomes" id="UP001415857"/>
    </source>
</evidence>
<dbReference type="EMBL" id="JBBPBK010000012">
    <property type="protein sequence ID" value="KAK9273258.1"/>
    <property type="molecule type" value="Genomic_DNA"/>
</dbReference>
<dbReference type="AlphaFoldDB" id="A0AAP0NHX2"/>
<dbReference type="Proteomes" id="UP001415857">
    <property type="component" value="Unassembled WGS sequence"/>
</dbReference>
<evidence type="ECO:0000313" key="2">
    <source>
        <dbReference type="EMBL" id="KAK9273258.1"/>
    </source>
</evidence>
<feature type="domain" description="NSUN5/RCM1 N-terminal" evidence="1">
    <location>
        <begin position="23"/>
        <end position="111"/>
    </location>
</feature>
<name>A0AAP0NHX2_LIQFO</name>
<dbReference type="Gene3D" id="3.30.70.1170">
    <property type="entry name" value="Sun protein, domain 3"/>
    <property type="match status" value="1"/>
</dbReference>
<sequence length="180" mass="20703">MPAAGPFASIKSLVYSPFVRNKKATFALVCQTLKHLQIIKDVLEAASILSGKWKRQIELVYIITYDILFGQVISFHLAMQEKFLMLRKDALQSALARLLVRKKVKSFEDLMSLYQIHDVSKPRYVRVNTLKLDVESALQELGKETMVQKDDMVPDLLILPARKRFTQPSSSNKWRCLFSK</sequence>
<organism evidence="2 3">
    <name type="scientific">Liquidambar formosana</name>
    <name type="common">Formosan gum</name>
    <dbReference type="NCBI Taxonomy" id="63359"/>
    <lineage>
        <taxon>Eukaryota</taxon>
        <taxon>Viridiplantae</taxon>
        <taxon>Streptophyta</taxon>
        <taxon>Embryophyta</taxon>
        <taxon>Tracheophyta</taxon>
        <taxon>Spermatophyta</taxon>
        <taxon>Magnoliopsida</taxon>
        <taxon>eudicotyledons</taxon>
        <taxon>Gunneridae</taxon>
        <taxon>Pentapetalae</taxon>
        <taxon>Saxifragales</taxon>
        <taxon>Altingiaceae</taxon>
        <taxon>Liquidambar</taxon>
    </lineage>
</organism>
<evidence type="ECO:0000259" key="1">
    <source>
        <dbReference type="Pfam" id="PF21153"/>
    </source>
</evidence>
<dbReference type="InterPro" id="IPR048889">
    <property type="entry name" value="NSUN5_RCM1_N"/>
</dbReference>
<dbReference type="Pfam" id="PF21153">
    <property type="entry name" value="NSUN5_N"/>
    <property type="match status" value="1"/>
</dbReference>
<gene>
    <name evidence="2" type="ORF">L1049_018065</name>
</gene>
<accession>A0AAP0NHX2</accession>
<reference evidence="2 3" key="1">
    <citation type="journal article" date="2024" name="Plant J.">
        <title>Genome sequences and population genomics reveal climatic adaptation and genomic divergence between two closely related sweetgum species.</title>
        <authorList>
            <person name="Xu W.Q."/>
            <person name="Ren C.Q."/>
            <person name="Zhang X.Y."/>
            <person name="Comes H.P."/>
            <person name="Liu X.H."/>
            <person name="Li Y.G."/>
            <person name="Kettle C.J."/>
            <person name="Jalonen R."/>
            <person name="Gaisberger H."/>
            <person name="Ma Y.Z."/>
            <person name="Qiu Y.X."/>
        </authorList>
    </citation>
    <scope>NUCLEOTIDE SEQUENCE [LARGE SCALE GENOMIC DNA]</scope>
    <source>
        <strain evidence="2">Hangzhou</strain>
    </source>
</reference>